<protein>
    <submittedName>
        <fullName evidence="6">Uncharacterized protein</fullName>
    </submittedName>
</protein>
<comment type="subcellular location">
    <subcellularLocation>
        <location evidence="1">Cell membrane</location>
        <topology evidence="1">Multi-pass membrane protein</topology>
    </subcellularLocation>
</comment>
<evidence type="ECO:0000256" key="3">
    <source>
        <dbReference type="ARBA" id="ARBA00022692"/>
    </source>
</evidence>
<dbReference type="InterPro" id="IPR052053">
    <property type="entry name" value="IM_YidH-like"/>
</dbReference>
<reference evidence="6 7" key="1">
    <citation type="submission" date="2017-04" db="EMBL/GenBank/DDBJ databases">
        <authorList>
            <person name="Afonso C.L."/>
            <person name="Miller P.J."/>
            <person name="Scott M.A."/>
            <person name="Spackman E."/>
            <person name="Goraichik I."/>
            <person name="Dimitrov K.M."/>
            <person name="Suarez D.L."/>
            <person name="Swayne D.E."/>
        </authorList>
    </citation>
    <scope>NUCLEOTIDE SEQUENCE [LARGE SCALE GENOMIC DNA]</scope>
    <source>
        <strain evidence="7">XA(T)</strain>
    </source>
</reference>
<dbReference type="AlphaFoldDB" id="A0A1X9LR86"/>
<dbReference type="PANTHER" id="PTHR34187:SF2">
    <property type="entry name" value="DUF202 DOMAIN-CONTAINING PROTEIN"/>
    <property type="match status" value="1"/>
</dbReference>
<keyword evidence="7" id="KW-1185">Reference proteome</keyword>
<evidence type="ECO:0000256" key="4">
    <source>
        <dbReference type="ARBA" id="ARBA00022989"/>
    </source>
</evidence>
<dbReference type="PANTHER" id="PTHR34187">
    <property type="entry name" value="FGR18P"/>
    <property type="match status" value="1"/>
</dbReference>
<keyword evidence="2" id="KW-1003">Cell membrane</keyword>
<proteinExistence type="predicted"/>
<accession>A0A1X9LR86</accession>
<sequence>MSDADAPAGGRSTAPRRFPASVFGRGTEPDARFSLANERTFLAWIRTGLALLAGGVALEALGLGIQPGFRLAASLILIVAGLLTPLQGWFGWARTERALRLSTPLPSAPLALPLAIVVGVVGVLVLIGVLV</sequence>
<evidence type="ECO:0000313" key="7">
    <source>
        <dbReference type="Proteomes" id="UP000192775"/>
    </source>
</evidence>
<dbReference type="Proteomes" id="UP000192775">
    <property type="component" value="Chromosome"/>
</dbReference>
<dbReference type="InterPro" id="IPR003807">
    <property type="entry name" value="DUF202"/>
</dbReference>
<name>A0A1X9LR86_9MICO</name>
<dbReference type="Pfam" id="PF02656">
    <property type="entry name" value="DUF202"/>
    <property type="match status" value="1"/>
</dbReference>
<evidence type="ECO:0000256" key="2">
    <source>
        <dbReference type="ARBA" id="ARBA00022475"/>
    </source>
</evidence>
<organism evidence="6 7">
    <name type="scientific">Cnuibacter physcomitrellae</name>
    <dbReference type="NCBI Taxonomy" id="1619308"/>
    <lineage>
        <taxon>Bacteria</taxon>
        <taxon>Bacillati</taxon>
        <taxon>Actinomycetota</taxon>
        <taxon>Actinomycetes</taxon>
        <taxon>Micrococcales</taxon>
        <taxon>Microbacteriaceae</taxon>
        <taxon>Cnuibacter</taxon>
    </lineage>
</organism>
<keyword evidence="4" id="KW-1133">Transmembrane helix</keyword>
<dbReference type="STRING" id="1619308.B5808_15375"/>
<dbReference type="GO" id="GO:0005886">
    <property type="term" value="C:plasma membrane"/>
    <property type="evidence" value="ECO:0007669"/>
    <property type="project" value="UniProtKB-SubCell"/>
</dbReference>
<dbReference type="RefSeq" id="WP_085020579.1">
    <property type="nucleotide sequence ID" value="NZ_BMHD01000001.1"/>
</dbReference>
<keyword evidence="5" id="KW-0472">Membrane</keyword>
<gene>
    <name evidence="6" type="ORF">B5808_15375</name>
</gene>
<evidence type="ECO:0000256" key="1">
    <source>
        <dbReference type="ARBA" id="ARBA00004651"/>
    </source>
</evidence>
<evidence type="ECO:0000313" key="6">
    <source>
        <dbReference type="EMBL" id="ARJ06441.1"/>
    </source>
</evidence>
<keyword evidence="3" id="KW-0812">Transmembrane</keyword>
<dbReference type="EMBL" id="CP020715">
    <property type="protein sequence ID" value="ARJ06441.1"/>
    <property type="molecule type" value="Genomic_DNA"/>
</dbReference>
<dbReference type="KEGG" id="cphy:B5808_15375"/>
<evidence type="ECO:0000256" key="5">
    <source>
        <dbReference type="ARBA" id="ARBA00023136"/>
    </source>
</evidence>